<comment type="caution">
    <text evidence="1">The sequence shown here is derived from an EMBL/GenBank/DDBJ whole genome shotgun (WGS) entry which is preliminary data.</text>
</comment>
<sequence length="136" mass="14813">MEGTSSAFPLGRSSSTMSGEIFSSVPAFTLWMVGISKPMLSLGSSSTAMSGRSSLGYNEGYTLQWPNVDISEPPFPFHNLAAISRNQLAHLWVDLLTGFSGFLISSWVTHDSAAIFLLWPAKRLTLTSEILSEHEN</sequence>
<name>A0A7J8DHX3_ROUAE</name>
<accession>A0A7J8DHX3</accession>
<proteinExistence type="predicted"/>
<dbReference type="EMBL" id="JACASE010000012">
    <property type="protein sequence ID" value="KAF6422844.1"/>
    <property type="molecule type" value="Genomic_DNA"/>
</dbReference>
<evidence type="ECO:0000313" key="1">
    <source>
        <dbReference type="EMBL" id="KAF6422844.1"/>
    </source>
</evidence>
<protein>
    <submittedName>
        <fullName evidence="1">Uncharacterized protein</fullName>
    </submittedName>
</protein>
<dbReference type="AlphaFoldDB" id="A0A7J8DHX3"/>
<evidence type="ECO:0000313" key="2">
    <source>
        <dbReference type="Proteomes" id="UP000593571"/>
    </source>
</evidence>
<dbReference type="Proteomes" id="UP000593571">
    <property type="component" value="Unassembled WGS sequence"/>
</dbReference>
<organism evidence="1 2">
    <name type="scientific">Rousettus aegyptiacus</name>
    <name type="common">Egyptian fruit bat</name>
    <name type="synonym">Pteropus aegyptiacus</name>
    <dbReference type="NCBI Taxonomy" id="9407"/>
    <lineage>
        <taxon>Eukaryota</taxon>
        <taxon>Metazoa</taxon>
        <taxon>Chordata</taxon>
        <taxon>Craniata</taxon>
        <taxon>Vertebrata</taxon>
        <taxon>Euteleostomi</taxon>
        <taxon>Mammalia</taxon>
        <taxon>Eutheria</taxon>
        <taxon>Laurasiatheria</taxon>
        <taxon>Chiroptera</taxon>
        <taxon>Yinpterochiroptera</taxon>
        <taxon>Pteropodoidea</taxon>
        <taxon>Pteropodidae</taxon>
        <taxon>Rousettinae</taxon>
        <taxon>Rousettus</taxon>
    </lineage>
</organism>
<reference evidence="1 2" key="1">
    <citation type="journal article" date="2020" name="Nature">
        <title>Six reference-quality genomes reveal evolution of bat adaptations.</title>
        <authorList>
            <person name="Jebb D."/>
            <person name="Huang Z."/>
            <person name="Pippel M."/>
            <person name="Hughes G.M."/>
            <person name="Lavrichenko K."/>
            <person name="Devanna P."/>
            <person name="Winkler S."/>
            <person name="Jermiin L.S."/>
            <person name="Skirmuntt E.C."/>
            <person name="Katzourakis A."/>
            <person name="Burkitt-Gray L."/>
            <person name="Ray D.A."/>
            <person name="Sullivan K.A.M."/>
            <person name="Roscito J.G."/>
            <person name="Kirilenko B.M."/>
            <person name="Davalos L.M."/>
            <person name="Corthals A.P."/>
            <person name="Power M.L."/>
            <person name="Jones G."/>
            <person name="Ransome R.D."/>
            <person name="Dechmann D.K.N."/>
            <person name="Locatelli A.G."/>
            <person name="Puechmaille S.J."/>
            <person name="Fedrigo O."/>
            <person name="Jarvis E.D."/>
            <person name="Hiller M."/>
            <person name="Vernes S.C."/>
            <person name="Myers E.W."/>
            <person name="Teeling E.C."/>
        </authorList>
    </citation>
    <scope>NUCLEOTIDE SEQUENCE [LARGE SCALE GENOMIC DNA]</scope>
    <source>
        <strain evidence="1">MRouAeg1</strain>
        <tissue evidence="1">Muscle</tissue>
    </source>
</reference>
<keyword evidence="2" id="KW-1185">Reference proteome</keyword>
<gene>
    <name evidence="1" type="ORF">HJG63_008641</name>
</gene>